<evidence type="ECO:0000256" key="1">
    <source>
        <dbReference type="SAM" id="MobiDB-lite"/>
    </source>
</evidence>
<protein>
    <submittedName>
        <fullName evidence="2">Uncharacterized protein</fullName>
    </submittedName>
</protein>
<accession>A0ABR4D4I4</accession>
<keyword evidence="3" id="KW-1185">Reference proteome</keyword>
<name>A0ABR4D4I4_9PEZI</name>
<organism evidence="2 3">
    <name type="scientific">Remersonia thermophila</name>
    <dbReference type="NCBI Taxonomy" id="72144"/>
    <lineage>
        <taxon>Eukaryota</taxon>
        <taxon>Fungi</taxon>
        <taxon>Dikarya</taxon>
        <taxon>Ascomycota</taxon>
        <taxon>Pezizomycotina</taxon>
        <taxon>Sordariomycetes</taxon>
        <taxon>Sordariomycetidae</taxon>
        <taxon>Sordariales</taxon>
        <taxon>Sordariales incertae sedis</taxon>
        <taxon>Remersonia</taxon>
    </lineage>
</organism>
<dbReference type="RefSeq" id="XP_070863962.1">
    <property type="nucleotide sequence ID" value="XM_071013035.1"/>
</dbReference>
<feature type="region of interest" description="Disordered" evidence="1">
    <location>
        <begin position="210"/>
        <end position="237"/>
    </location>
</feature>
<dbReference type="Proteomes" id="UP001600064">
    <property type="component" value="Unassembled WGS sequence"/>
</dbReference>
<evidence type="ECO:0000313" key="3">
    <source>
        <dbReference type="Proteomes" id="UP001600064"/>
    </source>
</evidence>
<sequence>MSPQPSATVVNGDSPHSSTLRHLLTIPAVQDGVRAFNDSPVGRVTTQLSTSAYKLVPGPLLSLIEKPIAYVTPYVTPYAHRVDQFGDQTLTRVVERYPVVKKPSPELLADAREAVYKPVRHVTEVYQSVYERESNGNGAATAGEKAATGPAAKAHAAVVTGKAAVTTATIVSVEGAIFALREALRWGEGSRVAGTIQTIIDRLEKAALHQRGEISPAPSTTDGEQEGQDANHKGSHN</sequence>
<dbReference type="GeneID" id="98127679"/>
<comment type="caution">
    <text evidence="2">The sequence shown here is derived from an EMBL/GenBank/DDBJ whole genome shotgun (WGS) entry which is preliminary data.</text>
</comment>
<reference evidence="2 3" key="1">
    <citation type="journal article" date="2024" name="Commun. Biol.">
        <title>Comparative genomic analysis of thermophilic fungi reveals convergent evolutionary adaptations and gene losses.</title>
        <authorList>
            <person name="Steindorff A.S."/>
            <person name="Aguilar-Pontes M.V."/>
            <person name="Robinson A.J."/>
            <person name="Andreopoulos B."/>
            <person name="LaButti K."/>
            <person name="Kuo A."/>
            <person name="Mondo S."/>
            <person name="Riley R."/>
            <person name="Otillar R."/>
            <person name="Haridas S."/>
            <person name="Lipzen A."/>
            <person name="Grimwood J."/>
            <person name="Schmutz J."/>
            <person name="Clum A."/>
            <person name="Reid I.D."/>
            <person name="Moisan M.C."/>
            <person name="Butler G."/>
            <person name="Nguyen T.T.M."/>
            <person name="Dewar K."/>
            <person name="Conant G."/>
            <person name="Drula E."/>
            <person name="Henrissat B."/>
            <person name="Hansel C."/>
            <person name="Singer S."/>
            <person name="Hutchinson M.I."/>
            <person name="de Vries R.P."/>
            <person name="Natvig D.O."/>
            <person name="Powell A.J."/>
            <person name="Tsang A."/>
            <person name="Grigoriev I.V."/>
        </authorList>
    </citation>
    <scope>NUCLEOTIDE SEQUENCE [LARGE SCALE GENOMIC DNA]</scope>
    <source>
        <strain evidence="2 3">ATCC 22073</strain>
    </source>
</reference>
<proteinExistence type="predicted"/>
<dbReference type="EMBL" id="JAZGUE010000006">
    <property type="protein sequence ID" value="KAL2265235.1"/>
    <property type="molecule type" value="Genomic_DNA"/>
</dbReference>
<evidence type="ECO:0000313" key="2">
    <source>
        <dbReference type="EMBL" id="KAL2265235.1"/>
    </source>
</evidence>
<gene>
    <name evidence="2" type="ORF">VTJ83DRAFT_6335</name>
</gene>